<dbReference type="GO" id="GO:0016747">
    <property type="term" value="F:acyltransferase activity, transferring groups other than amino-acyl groups"/>
    <property type="evidence" value="ECO:0007669"/>
    <property type="project" value="InterPro"/>
</dbReference>
<keyword evidence="1" id="KW-0808">Transferase</keyword>
<proteinExistence type="predicted"/>
<dbReference type="InterPro" id="IPR016181">
    <property type="entry name" value="Acyl_CoA_acyltransferase"/>
</dbReference>
<feature type="domain" description="N-acetyltransferase" evidence="3">
    <location>
        <begin position="97"/>
        <end position="234"/>
    </location>
</feature>
<name>A0A7S1P9P1_9ALVE</name>
<organism evidence="4">
    <name type="scientific">Vitrella brassicaformis</name>
    <dbReference type="NCBI Taxonomy" id="1169539"/>
    <lineage>
        <taxon>Eukaryota</taxon>
        <taxon>Sar</taxon>
        <taxon>Alveolata</taxon>
        <taxon>Colpodellida</taxon>
        <taxon>Vitrellaceae</taxon>
        <taxon>Vitrella</taxon>
    </lineage>
</organism>
<dbReference type="Pfam" id="PF00583">
    <property type="entry name" value="Acetyltransf_1"/>
    <property type="match status" value="1"/>
</dbReference>
<gene>
    <name evidence="4" type="ORF">VBRA1451_LOCUS22908</name>
</gene>
<dbReference type="EMBL" id="HBGB01038952">
    <property type="protein sequence ID" value="CAD9067835.1"/>
    <property type="molecule type" value="Transcribed_RNA"/>
</dbReference>
<reference evidence="4" key="1">
    <citation type="submission" date="2021-01" db="EMBL/GenBank/DDBJ databases">
        <authorList>
            <person name="Corre E."/>
            <person name="Pelletier E."/>
            <person name="Niang G."/>
            <person name="Scheremetjew M."/>
            <person name="Finn R."/>
            <person name="Kale V."/>
            <person name="Holt S."/>
            <person name="Cochrane G."/>
            <person name="Meng A."/>
            <person name="Brown T."/>
            <person name="Cohen L."/>
        </authorList>
    </citation>
    <scope>NUCLEOTIDE SEQUENCE</scope>
    <source>
        <strain evidence="4">CCMP3346</strain>
    </source>
</reference>
<dbReference type="AlphaFoldDB" id="A0A7S1P9P1"/>
<protein>
    <recommendedName>
        <fullName evidence="3">N-acetyltransferase domain-containing protein</fullName>
    </recommendedName>
</protein>
<dbReference type="PANTHER" id="PTHR43420:SF47">
    <property type="entry name" value="N-ACETYLTRANSFERASE DOMAIN-CONTAINING PROTEIN"/>
    <property type="match status" value="1"/>
</dbReference>
<evidence type="ECO:0000256" key="2">
    <source>
        <dbReference type="ARBA" id="ARBA00023315"/>
    </source>
</evidence>
<dbReference type="Gene3D" id="3.40.630.30">
    <property type="match status" value="1"/>
</dbReference>
<dbReference type="InterPro" id="IPR000182">
    <property type="entry name" value="GNAT_dom"/>
</dbReference>
<evidence type="ECO:0000313" key="4">
    <source>
        <dbReference type="EMBL" id="CAD9067835.1"/>
    </source>
</evidence>
<dbReference type="CDD" id="cd04301">
    <property type="entry name" value="NAT_SF"/>
    <property type="match status" value="1"/>
</dbReference>
<dbReference type="SUPFAM" id="SSF55729">
    <property type="entry name" value="Acyl-CoA N-acyltransferases (Nat)"/>
    <property type="match status" value="1"/>
</dbReference>
<dbReference type="PANTHER" id="PTHR43420">
    <property type="entry name" value="ACETYLTRANSFERASE"/>
    <property type="match status" value="1"/>
</dbReference>
<accession>A0A7S1P9P1</accession>
<dbReference type="PROSITE" id="PS51186">
    <property type="entry name" value="GNAT"/>
    <property type="match status" value="1"/>
</dbReference>
<dbReference type="InterPro" id="IPR050680">
    <property type="entry name" value="YpeA/RimI_acetyltransf"/>
</dbReference>
<keyword evidence="2" id="KW-0012">Acyltransferase</keyword>
<sequence>MSPLSSTAIPHPVDRAVLALFCLPPLVLSFALHRPRPASLSATHRIGSKSYRIRRMRPQDSYAVAFFLQEALPLTNTSSPPADRVLEIIQEADKAEVDTSQSQQSDIVRLVATDQDTNSIVGHVAYDSRKRPPTANVGFDLGDLKGRDGCGQLRADEKLPYVADLAVDAAHRNHGLGSLLLSMVCSHAVSQGHESIYLAVEESNTSARRWYEKRGFHEEANDGHGVIFMAKGLRRDERTE</sequence>
<evidence type="ECO:0000256" key="1">
    <source>
        <dbReference type="ARBA" id="ARBA00022679"/>
    </source>
</evidence>
<evidence type="ECO:0000259" key="3">
    <source>
        <dbReference type="PROSITE" id="PS51186"/>
    </source>
</evidence>